<dbReference type="InterPro" id="IPR029016">
    <property type="entry name" value="GAF-like_dom_sf"/>
</dbReference>
<evidence type="ECO:0000313" key="3">
    <source>
        <dbReference type="Proteomes" id="UP000192721"/>
    </source>
</evidence>
<dbReference type="SUPFAM" id="SSF55073">
    <property type="entry name" value="Nucleotide cyclase"/>
    <property type="match status" value="1"/>
</dbReference>
<dbReference type="Pfam" id="PF01590">
    <property type="entry name" value="GAF"/>
    <property type="match status" value="1"/>
</dbReference>
<reference evidence="2 3" key="1">
    <citation type="submission" date="2017-02" db="EMBL/GenBank/DDBJ databases">
        <title>Chromobacterium haemolyticum H5244.</title>
        <authorList>
            <person name="Gulvik C.A."/>
        </authorList>
    </citation>
    <scope>NUCLEOTIDE SEQUENCE [LARGE SCALE GENOMIC DNA]</scope>
    <source>
        <strain evidence="2 3">H5244</strain>
    </source>
</reference>
<dbReference type="PANTHER" id="PTHR43102:SF2">
    <property type="entry name" value="GAF DOMAIN-CONTAINING PROTEIN"/>
    <property type="match status" value="1"/>
</dbReference>
<dbReference type="SUPFAM" id="SSF55781">
    <property type="entry name" value="GAF domain-like"/>
    <property type="match status" value="1"/>
</dbReference>
<evidence type="ECO:0000313" key="2">
    <source>
        <dbReference type="EMBL" id="OQS43154.1"/>
    </source>
</evidence>
<dbReference type="PROSITE" id="PS50887">
    <property type="entry name" value="GGDEF"/>
    <property type="match status" value="1"/>
</dbReference>
<sequence>MKTPDIPADEPQRLATLRALGVLDTAAEERFDRLTRMAKRLFRVPIALVSLVDENRQWLKSCVGMSTVETERDISFCGHAILGDDIFYIPDALADERFADNPLVTGAPHIRFYAGCPLHAANGAKVGTLCVIDVQPREFDHDDAQALHDLARMVEAELIAFQAATTDELTGLSNRRGFRLLAQYSLNFCARQNLPVSLAFMDLDKFKAINDCFGHAAGDQALAAFAELMRGSFRSADLLARLGGDEFVVLLSDVGQERAQAAMAKFARHLDAYNASSGQPYPLAFSVGIVELDAERHFSIEALLAEGDELMYSIKAAKR</sequence>
<dbReference type="Pfam" id="PF00990">
    <property type="entry name" value="GGDEF"/>
    <property type="match status" value="1"/>
</dbReference>
<feature type="domain" description="GGDEF" evidence="1">
    <location>
        <begin position="194"/>
        <end position="319"/>
    </location>
</feature>
<dbReference type="CDD" id="cd01949">
    <property type="entry name" value="GGDEF"/>
    <property type="match status" value="1"/>
</dbReference>
<gene>
    <name evidence="2" type="ORF">B0T45_04080</name>
</gene>
<dbReference type="Proteomes" id="UP000192721">
    <property type="component" value="Unassembled WGS sequence"/>
</dbReference>
<comment type="caution">
    <text evidence="2">The sequence shown here is derived from an EMBL/GenBank/DDBJ whole genome shotgun (WGS) entry which is preliminary data.</text>
</comment>
<dbReference type="InterPro" id="IPR043128">
    <property type="entry name" value="Rev_trsase/Diguanyl_cyclase"/>
</dbReference>
<proteinExistence type="predicted"/>
<accession>A0A1W0D825</accession>
<dbReference type="RefSeq" id="WP_081554689.1">
    <property type="nucleotide sequence ID" value="NZ_LXRL01000033.1"/>
</dbReference>
<dbReference type="NCBIfam" id="TIGR00254">
    <property type="entry name" value="GGDEF"/>
    <property type="match status" value="1"/>
</dbReference>
<evidence type="ECO:0000259" key="1">
    <source>
        <dbReference type="PROSITE" id="PS50887"/>
    </source>
</evidence>
<organism evidence="2 3">
    <name type="scientific">Chromobacterium haemolyticum</name>
    <dbReference type="NCBI Taxonomy" id="394935"/>
    <lineage>
        <taxon>Bacteria</taxon>
        <taxon>Pseudomonadati</taxon>
        <taxon>Pseudomonadota</taxon>
        <taxon>Betaproteobacteria</taxon>
        <taxon>Neisseriales</taxon>
        <taxon>Chromobacteriaceae</taxon>
        <taxon>Chromobacterium</taxon>
    </lineage>
</organism>
<dbReference type="EMBL" id="MUKV01000003">
    <property type="protein sequence ID" value="OQS43154.1"/>
    <property type="molecule type" value="Genomic_DNA"/>
</dbReference>
<dbReference type="SMART" id="SM00267">
    <property type="entry name" value="GGDEF"/>
    <property type="match status" value="1"/>
</dbReference>
<dbReference type="SMART" id="SM00065">
    <property type="entry name" value="GAF"/>
    <property type="match status" value="1"/>
</dbReference>
<dbReference type="InterPro" id="IPR003018">
    <property type="entry name" value="GAF"/>
</dbReference>
<dbReference type="PANTHER" id="PTHR43102">
    <property type="entry name" value="SLR1143 PROTEIN"/>
    <property type="match status" value="1"/>
</dbReference>
<dbReference type="Gene3D" id="3.30.450.40">
    <property type="match status" value="1"/>
</dbReference>
<dbReference type="AlphaFoldDB" id="A0A1W0D825"/>
<name>A0A1W0D825_9NEIS</name>
<protein>
    <submittedName>
        <fullName evidence="2">GGDEF domain-containing protein</fullName>
    </submittedName>
</protein>
<dbReference type="InterPro" id="IPR000160">
    <property type="entry name" value="GGDEF_dom"/>
</dbReference>
<dbReference type="Gene3D" id="3.30.70.270">
    <property type="match status" value="1"/>
</dbReference>
<dbReference type="InterPro" id="IPR029787">
    <property type="entry name" value="Nucleotide_cyclase"/>
</dbReference>